<reference evidence="7 8" key="1">
    <citation type="submission" date="2024-03" db="EMBL/GenBank/DDBJ databases">
        <title>Aureococcus anophagefferens CCMP1851 and Kratosvirus quantuckense: Draft genome of a second virus-susceptible host strain in the model system.</title>
        <authorList>
            <person name="Chase E."/>
            <person name="Truchon A.R."/>
            <person name="Schepens W."/>
            <person name="Wilhelm S.W."/>
        </authorList>
    </citation>
    <scope>NUCLEOTIDE SEQUENCE [LARGE SCALE GENOMIC DNA]</scope>
    <source>
        <strain evidence="7 8">CCMP1851</strain>
    </source>
</reference>
<keyword evidence="2" id="KW-0813">Transport</keyword>
<evidence type="ECO:0000259" key="6">
    <source>
        <dbReference type="Pfam" id="PF00005"/>
    </source>
</evidence>
<keyword evidence="4" id="KW-1133">Transmembrane helix</keyword>
<dbReference type="Pfam" id="PF00005">
    <property type="entry name" value="ABC_tran"/>
    <property type="match status" value="1"/>
</dbReference>
<keyword evidence="3" id="KW-0812">Transmembrane</keyword>
<comment type="caution">
    <text evidence="7">The sequence shown here is derived from an EMBL/GenBank/DDBJ whole genome shotgun (WGS) entry which is preliminary data.</text>
</comment>
<evidence type="ECO:0000256" key="3">
    <source>
        <dbReference type="ARBA" id="ARBA00022692"/>
    </source>
</evidence>
<dbReference type="SUPFAM" id="SSF52540">
    <property type="entry name" value="P-loop containing nucleoside triphosphate hydrolases"/>
    <property type="match status" value="1"/>
</dbReference>
<dbReference type="Proteomes" id="UP001363151">
    <property type="component" value="Unassembled WGS sequence"/>
</dbReference>
<evidence type="ECO:0000256" key="2">
    <source>
        <dbReference type="ARBA" id="ARBA00022448"/>
    </source>
</evidence>
<dbReference type="InterPro" id="IPR003439">
    <property type="entry name" value="ABC_transporter-like_ATP-bd"/>
</dbReference>
<keyword evidence="8" id="KW-1185">Reference proteome</keyword>
<organism evidence="7 8">
    <name type="scientific">Aureococcus anophagefferens</name>
    <name type="common">Harmful bloom alga</name>
    <dbReference type="NCBI Taxonomy" id="44056"/>
    <lineage>
        <taxon>Eukaryota</taxon>
        <taxon>Sar</taxon>
        <taxon>Stramenopiles</taxon>
        <taxon>Ochrophyta</taxon>
        <taxon>Pelagophyceae</taxon>
        <taxon>Pelagomonadales</taxon>
        <taxon>Pelagomonadaceae</taxon>
        <taxon>Aureococcus</taxon>
    </lineage>
</organism>
<keyword evidence="5" id="KW-0472">Membrane</keyword>
<feature type="domain" description="ABC transporter" evidence="6">
    <location>
        <begin position="34"/>
        <end position="186"/>
    </location>
</feature>
<dbReference type="PANTHER" id="PTHR48041:SF139">
    <property type="entry name" value="PROTEIN SCARLET"/>
    <property type="match status" value="1"/>
</dbReference>
<sequence>MSRENGAPPSAALTFSQLSYTVKDRKSKKPKLLLDAVSGTAEPGHTLAILGPSGAGKTTLMNVLTLRASGGDASGSTRLGGKPLTHSLFRKTCFTVGQRDELWPTLTPREQLCFARRLAVAAGAEVEEGRVDEILKRMGLESCADTRVGHEMLPGGGLSGGQKRRLSLALALLKRAICMFLDEPTSGLDAASVVFERPQKRWNSSLR</sequence>
<name>A0ABR1FMV0_AURAN</name>
<dbReference type="InterPro" id="IPR050352">
    <property type="entry name" value="ABCG_transporters"/>
</dbReference>
<dbReference type="PANTHER" id="PTHR48041">
    <property type="entry name" value="ABC TRANSPORTER G FAMILY MEMBER 28"/>
    <property type="match status" value="1"/>
</dbReference>
<evidence type="ECO:0000313" key="7">
    <source>
        <dbReference type="EMBL" id="KAK7233674.1"/>
    </source>
</evidence>
<dbReference type="InterPro" id="IPR027417">
    <property type="entry name" value="P-loop_NTPase"/>
</dbReference>
<dbReference type="PROSITE" id="PS00211">
    <property type="entry name" value="ABC_TRANSPORTER_1"/>
    <property type="match status" value="1"/>
</dbReference>
<gene>
    <name evidence="7" type="ORF">SO694_00106059</name>
</gene>
<comment type="subcellular location">
    <subcellularLocation>
        <location evidence="1">Membrane</location>
        <topology evidence="1">Multi-pass membrane protein</topology>
    </subcellularLocation>
</comment>
<dbReference type="InterPro" id="IPR017871">
    <property type="entry name" value="ABC_transporter-like_CS"/>
</dbReference>
<evidence type="ECO:0000256" key="1">
    <source>
        <dbReference type="ARBA" id="ARBA00004141"/>
    </source>
</evidence>
<protein>
    <submittedName>
        <fullName evidence="7">ABC transporter</fullName>
    </submittedName>
</protein>
<dbReference type="Gene3D" id="3.40.50.300">
    <property type="entry name" value="P-loop containing nucleotide triphosphate hydrolases"/>
    <property type="match status" value="1"/>
</dbReference>
<evidence type="ECO:0000313" key="8">
    <source>
        <dbReference type="Proteomes" id="UP001363151"/>
    </source>
</evidence>
<evidence type="ECO:0000256" key="5">
    <source>
        <dbReference type="ARBA" id="ARBA00023136"/>
    </source>
</evidence>
<proteinExistence type="predicted"/>
<accession>A0ABR1FMV0</accession>
<evidence type="ECO:0000256" key="4">
    <source>
        <dbReference type="ARBA" id="ARBA00022989"/>
    </source>
</evidence>
<dbReference type="EMBL" id="JBBJCI010000357">
    <property type="protein sequence ID" value="KAK7233674.1"/>
    <property type="molecule type" value="Genomic_DNA"/>
</dbReference>